<gene>
    <name evidence="1" type="primary">ORF667</name>
</gene>
<evidence type="ECO:0000313" key="1">
    <source>
        <dbReference type="EMBL" id="CEK47148.1"/>
    </source>
</evidence>
<accession>A0A0B6XTF9</accession>
<name>A0A0B6XTF9_9EUPU</name>
<dbReference type="AlphaFoldDB" id="A0A0B6XTF9"/>
<protein>
    <submittedName>
        <fullName evidence="1">Uncharacterized protein</fullName>
    </submittedName>
</protein>
<organism evidence="1">
    <name type="scientific">Arion vulgaris</name>
    <dbReference type="NCBI Taxonomy" id="1028688"/>
    <lineage>
        <taxon>Eukaryota</taxon>
        <taxon>Metazoa</taxon>
        <taxon>Spiralia</taxon>
        <taxon>Lophotrochozoa</taxon>
        <taxon>Mollusca</taxon>
        <taxon>Gastropoda</taxon>
        <taxon>Heterobranchia</taxon>
        <taxon>Euthyneura</taxon>
        <taxon>Panpulmonata</taxon>
        <taxon>Eupulmonata</taxon>
        <taxon>Stylommatophora</taxon>
        <taxon>Helicina</taxon>
        <taxon>Arionoidea</taxon>
        <taxon>Arionidae</taxon>
        <taxon>Arion</taxon>
    </lineage>
</organism>
<proteinExistence type="predicted"/>
<sequence>MKQQQQITLTIESNKFSLGHLKMLTMSYHLVTLRQKYILQNKNDGDTLFPINKRFNIVLYQTIDTMVLEYYNSSYILCGKFEYI</sequence>
<dbReference type="EMBL" id="HACG01000283">
    <property type="protein sequence ID" value="CEK47148.1"/>
    <property type="molecule type" value="Transcribed_RNA"/>
</dbReference>
<reference evidence="1" key="1">
    <citation type="submission" date="2014-12" db="EMBL/GenBank/DDBJ databases">
        <title>Insight into the proteome of Arion vulgaris.</title>
        <authorList>
            <person name="Aradska J."/>
            <person name="Bulat T."/>
            <person name="Smidak R."/>
            <person name="Sarate P."/>
            <person name="Gangsoo J."/>
            <person name="Sialana F."/>
            <person name="Bilban M."/>
            <person name="Lubec G."/>
        </authorList>
    </citation>
    <scope>NUCLEOTIDE SEQUENCE</scope>
    <source>
        <tissue evidence="1">Skin</tissue>
    </source>
</reference>
<feature type="non-terminal residue" evidence="1">
    <location>
        <position position="84"/>
    </location>
</feature>